<dbReference type="Gene3D" id="1.20.5.2440">
    <property type="match status" value="1"/>
</dbReference>
<feature type="region of interest" description="Disordered" evidence="13">
    <location>
        <begin position="193"/>
        <end position="313"/>
    </location>
</feature>
<dbReference type="Gene3D" id="2.60.40.150">
    <property type="entry name" value="C2 domain"/>
    <property type="match status" value="1"/>
</dbReference>
<evidence type="ECO:0000256" key="11">
    <source>
        <dbReference type="ARBA" id="ARBA00062390"/>
    </source>
</evidence>
<evidence type="ECO:0000256" key="13">
    <source>
        <dbReference type="SAM" id="MobiDB-lite"/>
    </source>
</evidence>
<keyword evidence="7" id="KW-0967">Endosome</keyword>
<feature type="compositionally biased region" description="Basic and acidic residues" evidence="13">
    <location>
        <begin position="571"/>
        <end position="584"/>
    </location>
</feature>
<dbReference type="GO" id="GO:0007154">
    <property type="term" value="P:cell communication"/>
    <property type="evidence" value="ECO:0007669"/>
    <property type="project" value="UniProtKB-ARBA"/>
</dbReference>
<evidence type="ECO:0000259" key="15">
    <source>
        <dbReference type="PROSITE" id="PS51511"/>
    </source>
</evidence>
<comment type="function">
    <text evidence="10">A Rab11 effector binding preferentially phosphatidylinositol 3,4,5-trisphosphate (PtdInsP3) and phosphatidic acid (PA) and acting in the regulation of the transport of vesicles from the endosomal recycling compartment (ERC) to the plasma membrane. Involved in insulin granule exocytosis. Also involved in receptor-mediated endocytosis and membrane trafficking of recycling endosomes, probably originating from clathrin-coated vesicles. Required in a complex with MYO5B and RAB11 for the transport of NPC1L1 to the plasma membrane. Also acts as a regulator of cell polarity. Plays an essential role in phagocytosis through a mechanism involving TICAM2, RAC1 and CDC42 Rho GTPases for controlling actin-dynamics.</text>
</comment>
<dbReference type="InterPro" id="IPR000008">
    <property type="entry name" value="C2_dom"/>
</dbReference>
<dbReference type="Ensembl" id="ENSECRT00000000480.1">
    <property type="protein sequence ID" value="ENSECRP00000000469.1"/>
    <property type="gene ID" value="ENSECRG00000000272.1"/>
</dbReference>
<evidence type="ECO:0000256" key="1">
    <source>
        <dbReference type="ARBA" id="ARBA00004202"/>
    </source>
</evidence>
<dbReference type="PROSITE" id="PS50004">
    <property type="entry name" value="C2"/>
    <property type="match status" value="1"/>
</dbReference>
<comment type="subunit">
    <text evidence="11">Homooligomerizes in a Rab11-independent manner. Forms a heterooligomeric complex with RAB11FIP4. Interacts with AP2A1, MYO5B, RAB25 and REPS1. Interacts with RAB11A and RAB11B (activated GTP-bound form). Interacts with NPC1L1. Interacts (via NPF motifs) with EHD1 and EHD3. Interacts with TICAM2; this interaction directs RAB11FIP2 to the phagosome. Interacts with RAB14 and RAB25 (GTP-bound forms).</text>
</comment>
<dbReference type="FunFam" id="1.20.5.2440:FF:000002">
    <property type="entry name" value="rab11 family-interacting protein 2 isoform X1"/>
    <property type="match status" value="1"/>
</dbReference>
<feature type="compositionally biased region" description="Polar residues" evidence="13">
    <location>
        <begin position="683"/>
        <end position="700"/>
    </location>
</feature>
<dbReference type="PANTHER" id="PTHR15746">
    <property type="entry name" value="RAB11-RELATED"/>
    <property type="match status" value="1"/>
</dbReference>
<feature type="compositionally biased region" description="Low complexity" evidence="13">
    <location>
        <begin position="218"/>
        <end position="238"/>
    </location>
</feature>
<keyword evidence="8" id="KW-0653">Protein transport</keyword>
<dbReference type="InterPro" id="IPR035892">
    <property type="entry name" value="C2_domain_sf"/>
</dbReference>
<proteinExistence type="predicted"/>
<keyword evidence="17" id="KW-1185">Reference proteome</keyword>
<dbReference type="GO" id="GO:0023052">
    <property type="term" value="P:signaling"/>
    <property type="evidence" value="ECO:0007669"/>
    <property type="project" value="UniProtKB-ARBA"/>
</dbReference>
<feature type="compositionally biased region" description="Polar residues" evidence="13">
    <location>
        <begin position="254"/>
        <end position="266"/>
    </location>
</feature>
<organism evidence="16 17">
    <name type="scientific">Erpetoichthys calabaricus</name>
    <name type="common">Rope fish</name>
    <name type="synonym">Calamoichthys calabaricus</name>
    <dbReference type="NCBI Taxonomy" id="27687"/>
    <lineage>
        <taxon>Eukaryota</taxon>
        <taxon>Metazoa</taxon>
        <taxon>Chordata</taxon>
        <taxon>Craniata</taxon>
        <taxon>Vertebrata</taxon>
        <taxon>Euteleostomi</taxon>
        <taxon>Actinopterygii</taxon>
        <taxon>Polypteriformes</taxon>
        <taxon>Polypteridae</taxon>
        <taxon>Erpetoichthys</taxon>
    </lineage>
</organism>
<accession>A0A8C4RDA0</accession>
<keyword evidence="5" id="KW-0597">Phosphoprotein</keyword>
<dbReference type="PANTHER" id="PTHR15746:SF22">
    <property type="entry name" value="RAB11 FAMILY-INTERACTING PROTEIN 1"/>
    <property type="match status" value="1"/>
</dbReference>
<feature type="compositionally biased region" description="Basic and acidic residues" evidence="13">
    <location>
        <begin position="717"/>
        <end position="728"/>
    </location>
</feature>
<feature type="compositionally biased region" description="Basic and acidic residues" evidence="13">
    <location>
        <begin position="409"/>
        <end position="540"/>
    </location>
</feature>
<feature type="compositionally biased region" description="Basic and acidic residues" evidence="13">
    <location>
        <begin position="628"/>
        <end position="643"/>
    </location>
</feature>
<dbReference type="Pfam" id="PF00168">
    <property type="entry name" value="C2"/>
    <property type="match status" value="1"/>
</dbReference>
<feature type="compositionally biased region" description="Basic and acidic residues" evidence="13">
    <location>
        <begin position="552"/>
        <end position="562"/>
    </location>
</feature>
<keyword evidence="4" id="KW-1003">Cell membrane</keyword>
<dbReference type="SUPFAM" id="SSF144270">
    <property type="entry name" value="Eferin C-derminal domain-like"/>
    <property type="match status" value="1"/>
</dbReference>
<feature type="compositionally biased region" description="Polar residues" evidence="13">
    <location>
        <begin position="289"/>
        <end position="299"/>
    </location>
</feature>
<evidence type="ECO:0000313" key="17">
    <source>
        <dbReference type="Proteomes" id="UP000694620"/>
    </source>
</evidence>
<dbReference type="InterPro" id="IPR037789">
    <property type="entry name" value="FIP_classI"/>
</dbReference>
<keyword evidence="3" id="KW-0813">Transport</keyword>
<evidence type="ECO:0000259" key="14">
    <source>
        <dbReference type="PROSITE" id="PS50004"/>
    </source>
</evidence>
<dbReference type="GO" id="GO:0055038">
    <property type="term" value="C:recycling endosome membrane"/>
    <property type="evidence" value="ECO:0007669"/>
    <property type="project" value="UniProtKB-SubCell"/>
</dbReference>
<feature type="region of interest" description="Disordered" evidence="13">
    <location>
        <begin position="1512"/>
        <end position="1539"/>
    </location>
</feature>
<evidence type="ECO:0000256" key="5">
    <source>
        <dbReference type="ARBA" id="ARBA00022553"/>
    </source>
</evidence>
<reference evidence="16" key="1">
    <citation type="submission" date="2021-06" db="EMBL/GenBank/DDBJ databases">
        <authorList>
            <consortium name="Wellcome Sanger Institute Data Sharing"/>
        </authorList>
    </citation>
    <scope>NUCLEOTIDE SEQUENCE [LARGE SCALE GENOMIC DNA]</scope>
</reference>
<dbReference type="InterPro" id="IPR019018">
    <property type="entry name" value="Rab-bd_FIP-RBD"/>
</dbReference>
<evidence type="ECO:0000256" key="9">
    <source>
        <dbReference type="ARBA" id="ARBA00023136"/>
    </source>
</evidence>
<feature type="compositionally biased region" description="Polar residues" evidence="13">
    <location>
        <begin position="644"/>
        <end position="661"/>
    </location>
</feature>
<evidence type="ECO:0000256" key="12">
    <source>
        <dbReference type="ARBA" id="ARBA00071491"/>
    </source>
</evidence>
<evidence type="ECO:0000256" key="7">
    <source>
        <dbReference type="ARBA" id="ARBA00022753"/>
    </source>
</evidence>
<evidence type="ECO:0000256" key="2">
    <source>
        <dbReference type="ARBA" id="ARBA00004654"/>
    </source>
</evidence>
<dbReference type="GO" id="GO:0031267">
    <property type="term" value="F:small GTPase binding"/>
    <property type="evidence" value="ECO:0007669"/>
    <property type="project" value="InterPro"/>
</dbReference>
<feature type="region of interest" description="Disordered" evidence="13">
    <location>
        <begin position="1379"/>
        <end position="1432"/>
    </location>
</feature>
<dbReference type="InterPro" id="IPR037245">
    <property type="entry name" value="FIP-RBD_C_sf"/>
</dbReference>
<dbReference type="GeneTree" id="ENSGT00940000159649"/>
<feature type="region of interest" description="Disordered" evidence="13">
    <location>
        <begin position="1290"/>
        <end position="1313"/>
    </location>
</feature>
<reference evidence="16" key="3">
    <citation type="submission" date="2025-09" db="UniProtKB">
        <authorList>
            <consortium name="Ensembl"/>
        </authorList>
    </citation>
    <scope>IDENTIFICATION</scope>
</reference>
<feature type="compositionally biased region" description="Low complexity" evidence="13">
    <location>
        <begin position="706"/>
        <end position="716"/>
    </location>
</feature>
<feature type="region of interest" description="Disordered" evidence="13">
    <location>
        <begin position="682"/>
        <end position="742"/>
    </location>
</feature>
<evidence type="ECO:0000256" key="4">
    <source>
        <dbReference type="ARBA" id="ARBA00022475"/>
    </source>
</evidence>
<evidence type="ECO:0000256" key="6">
    <source>
        <dbReference type="ARBA" id="ARBA00022737"/>
    </source>
</evidence>
<evidence type="ECO:0000256" key="8">
    <source>
        <dbReference type="ARBA" id="ARBA00022927"/>
    </source>
</evidence>
<name>A0A8C4RDA0_ERPCA</name>
<dbReference type="GO" id="GO:0015031">
    <property type="term" value="P:protein transport"/>
    <property type="evidence" value="ECO:0007669"/>
    <property type="project" value="UniProtKB-KW"/>
</dbReference>
<reference evidence="16" key="2">
    <citation type="submission" date="2025-08" db="UniProtKB">
        <authorList>
            <consortium name="Ensembl"/>
        </authorList>
    </citation>
    <scope>IDENTIFICATION</scope>
</reference>
<comment type="subcellular location">
    <subcellularLocation>
        <location evidence="1">Cell membrane</location>
        <topology evidence="1">Peripheral membrane protein</topology>
    </subcellularLocation>
    <subcellularLocation>
        <location evidence="2">Recycling endosome membrane</location>
        <topology evidence="2">Peripheral membrane protein</topology>
    </subcellularLocation>
</comment>
<dbReference type="Proteomes" id="UP000694620">
    <property type="component" value="Chromosome 1"/>
</dbReference>
<evidence type="ECO:0000256" key="10">
    <source>
        <dbReference type="ARBA" id="ARBA00055128"/>
    </source>
</evidence>
<protein>
    <recommendedName>
        <fullName evidence="12">Rab11 family-interacting protein 2</fullName>
    </recommendedName>
</protein>
<feature type="region of interest" description="Disordered" evidence="13">
    <location>
        <begin position="409"/>
        <end position="666"/>
    </location>
</feature>
<dbReference type="GO" id="GO:0045055">
    <property type="term" value="P:regulated exocytosis"/>
    <property type="evidence" value="ECO:0007669"/>
    <property type="project" value="TreeGrafter"/>
</dbReference>
<feature type="compositionally biased region" description="Basic and acidic residues" evidence="13">
    <location>
        <begin position="1292"/>
        <end position="1313"/>
    </location>
</feature>
<feature type="domain" description="FIP-RBD" evidence="15">
    <location>
        <begin position="1568"/>
        <end position="1630"/>
    </location>
</feature>
<feature type="domain" description="C2" evidence="14">
    <location>
        <begin position="1"/>
        <end position="119"/>
    </location>
</feature>
<dbReference type="PROSITE" id="PS51511">
    <property type="entry name" value="FIP_RBD"/>
    <property type="match status" value="1"/>
</dbReference>
<dbReference type="CDD" id="cd08682">
    <property type="entry name" value="C2_Rab11-FIP_classI"/>
    <property type="match status" value="1"/>
</dbReference>
<dbReference type="GO" id="GO:0005886">
    <property type="term" value="C:plasma membrane"/>
    <property type="evidence" value="ECO:0007669"/>
    <property type="project" value="UniProtKB-SubCell"/>
</dbReference>
<dbReference type="FunFam" id="2.60.40.150:FF:000070">
    <property type="entry name" value="rab11 family-interacting protein 2 isoform X1"/>
    <property type="match status" value="1"/>
</dbReference>
<gene>
    <name evidence="16" type="primary">rab11fip1a</name>
</gene>
<keyword evidence="9" id="KW-0472">Membrane</keyword>
<dbReference type="SMART" id="SM00239">
    <property type="entry name" value="C2"/>
    <property type="match status" value="1"/>
</dbReference>
<evidence type="ECO:0000256" key="3">
    <source>
        <dbReference type="ARBA" id="ARBA00022448"/>
    </source>
</evidence>
<feature type="region of interest" description="Disordered" evidence="13">
    <location>
        <begin position="970"/>
        <end position="991"/>
    </location>
</feature>
<feature type="compositionally biased region" description="Basic and acidic residues" evidence="13">
    <location>
        <begin position="201"/>
        <end position="213"/>
    </location>
</feature>
<keyword evidence="6" id="KW-0677">Repeat</keyword>
<dbReference type="SUPFAM" id="SSF49562">
    <property type="entry name" value="C2 domain (Calcium/lipid-binding domain, CaLB)"/>
    <property type="match status" value="1"/>
</dbReference>
<evidence type="ECO:0000313" key="16">
    <source>
        <dbReference type="Ensembl" id="ENSECRP00000000469.1"/>
    </source>
</evidence>
<sequence>MSLAEQSQKWLPTNVQVTVIQARGLRSKGKNGLNDAYSIIQMGKEKFSTSVAEKSLTPLWKEEASFELPFFHQGNENKCFLYVIVMHRALVGLDQFLGQAVINLMELYENKSRNKTEWFKLQSKPNKKEKERGEVQVDIQFMRNNMTASMFDLSVKDKSRSPFGKLKDKIKGKKDAKGFSDSASAIVPSVTQVLTDSEDDGEKKVHQQLDTKKKSPKIKSLFKPSSRLQRTSLSQSMSVLPTLQPLPETRSELKTSPSSELDNDSLNEVKSKADSKPPLNFLTHKRTQSSEAKQLQQLSGKKEPFSLLGGLRPKNDPVSRSNVCINGSHVYTEEPEVQKPSLTGSLQNLSKSACGSVENIKDKTSSSESLKSPAVHSYKGNIGIAGSQEEEKKMEEKLLVEDKFKDDERKKKTLEVRGKEDGARQEEEEVRKMQEAKRVEEVKREEERRRMEEERRRLEEAKREEEERRRLEEAKREEERRRLEEAKREEERRRLEEAKREEERRRLEEARREEERRRMEEVKRMEEKKKMEEEKNKGEGSKVSTLLSMVRGKKESGKREDSVYPVSSTDQESRQRHSSEEFEVLKSTNPFEEPPPKKTSLNPFEDDMPVTPGTGFPSRTAKVSAVKPRLEVSPKAETVHELPSHTSPDCTDHLTSPSDLFTNAPHAFSSLHDSFSPPIPLHTSRTTLISPPLSPVNTGFTKEARLSSSSRSSVKSLLEELKKKRSESLDGEDLSSSPLNPELIHQYNKDDEFLKSPSPDYLTRTMSTNPLSSYQSPTNILDQLNLRSEIIPDKPAYNCPAMDLPVSDTHLTLVKEKNGDTTLETAHNSVSVDPSVNVDILPLMSDTSIPEKTCSDISHSSQEHRLEVPNEFPKPATRFRSRQENAEQATAKYTPKPATRTVITNMGIKEVSNDNLNKPGDMTKDDKIHSINVNEIALIKKSSFDAESEGASSKLETKYSFKGLGRDDLKGGNIPLRGKKEEDSSFVEQMNPKTDQLQSKNFKPKDQLKELGKSNDEMLVKKETDATGNANLPVKKNKFPVLSSHTVEGALVIPDSVPQPDIETERILKHTHSGSNQIYSVLEDSVNKSSSSVISVTQTLMHNEKPVLSSQVMEEVLIVKDKINMSEMLKEASSESSEIQSVSEVNVNKTFPFTITDSCFSQQHKMPAFSNNVLKEMSEVRNEVNQTDRDDSNLLKLTPSKIKEIQSEPEVTLKKPLSTTGKVHLSMQQNNKLAVSNQVTNWASDLRADKNADEILKRVPLDNNKMESVPKSGVNNPSLVACTQVEVTTEGSSKEFKDPEEKGVLKESRENKQLKTVKKHVPLGCIEDQLSNDPHASPDAQNGSEICKSVGHLDGKSLSSEVLGHTFCSDEDHSLSEMKKKGQAASLFKQSNVVSGPEKPDFMSSKEISGSKNHKTEAPDESADSATIKGQKSVNRNEFSKTRDVPFVSDKPVDPVPSLSTLSPITSDLYTLSPQKTNATEGHNQPVTSRGKKVLKAMVLPSETQPIVKDAATEATESGPVTGRRRPHPVKPLSSQESQKTTVIMMERDLKNIGVHEDIRGQSGLINPQVTNTADAAPYSQLTREELVALVVKQKGTLAKKDVQIRELEDYIDNLLVRVMEATPNILRSQPSKQAGRV</sequence>
<dbReference type="Pfam" id="PF09457">
    <property type="entry name" value="RBD-FIP"/>
    <property type="match status" value="1"/>
</dbReference>
<feature type="region of interest" description="Disordered" evidence="13">
    <location>
        <begin position="357"/>
        <end position="393"/>
    </location>
</feature>